<dbReference type="EMBL" id="CM017690">
    <property type="protein sequence ID" value="TYH25592.1"/>
    <property type="molecule type" value="Genomic_DNA"/>
</dbReference>
<feature type="signal peptide" evidence="2">
    <location>
        <begin position="1"/>
        <end position="29"/>
    </location>
</feature>
<name>A0A5D2H5W3_GOSDA</name>
<evidence type="ECO:0000256" key="2">
    <source>
        <dbReference type="SAM" id="SignalP"/>
    </source>
</evidence>
<gene>
    <name evidence="3" type="ORF">ES288_A03G181600v1</name>
</gene>
<keyword evidence="2" id="KW-0732">Signal</keyword>
<feature type="compositionally biased region" description="Low complexity" evidence="1">
    <location>
        <begin position="51"/>
        <end position="67"/>
    </location>
</feature>
<feature type="region of interest" description="Disordered" evidence="1">
    <location>
        <begin position="31"/>
        <end position="76"/>
    </location>
</feature>
<feature type="compositionally biased region" description="Polar residues" evidence="1">
    <location>
        <begin position="31"/>
        <end position="50"/>
    </location>
</feature>
<proteinExistence type="predicted"/>
<protein>
    <submittedName>
        <fullName evidence="3">Uncharacterized protein</fullName>
    </submittedName>
</protein>
<evidence type="ECO:0000256" key="1">
    <source>
        <dbReference type="SAM" id="MobiDB-lite"/>
    </source>
</evidence>
<reference evidence="3 4" key="1">
    <citation type="submission" date="2019-06" db="EMBL/GenBank/DDBJ databases">
        <title>WGS assembly of Gossypium darwinii.</title>
        <authorList>
            <person name="Chen Z.J."/>
            <person name="Sreedasyam A."/>
            <person name="Ando A."/>
            <person name="Song Q."/>
            <person name="De L."/>
            <person name="Hulse-Kemp A."/>
            <person name="Ding M."/>
            <person name="Ye W."/>
            <person name="Kirkbride R."/>
            <person name="Jenkins J."/>
            <person name="Plott C."/>
            <person name="Lovell J."/>
            <person name="Lin Y.-M."/>
            <person name="Vaughn R."/>
            <person name="Liu B."/>
            <person name="Li W."/>
            <person name="Simpson S."/>
            <person name="Scheffler B."/>
            <person name="Saski C."/>
            <person name="Grover C."/>
            <person name="Hu G."/>
            <person name="Conover J."/>
            <person name="Carlson J."/>
            <person name="Shu S."/>
            <person name="Boston L."/>
            <person name="Williams M."/>
            <person name="Peterson D."/>
            <person name="Mcgee K."/>
            <person name="Jones D."/>
            <person name="Wendel J."/>
            <person name="Stelly D."/>
            <person name="Grimwood J."/>
            <person name="Schmutz J."/>
        </authorList>
    </citation>
    <scope>NUCLEOTIDE SEQUENCE [LARGE SCALE GENOMIC DNA]</scope>
    <source>
        <strain evidence="3">1808015.09</strain>
    </source>
</reference>
<accession>A0A5D2H5W3</accession>
<evidence type="ECO:0000313" key="4">
    <source>
        <dbReference type="Proteomes" id="UP000323506"/>
    </source>
</evidence>
<feature type="chain" id="PRO_5022772572" evidence="2">
    <location>
        <begin position="30"/>
        <end position="76"/>
    </location>
</feature>
<organism evidence="3 4">
    <name type="scientific">Gossypium darwinii</name>
    <name type="common">Darwin's cotton</name>
    <name type="synonym">Gossypium barbadense var. darwinii</name>
    <dbReference type="NCBI Taxonomy" id="34276"/>
    <lineage>
        <taxon>Eukaryota</taxon>
        <taxon>Viridiplantae</taxon>
        <taxon>Streptophyta</taxon>
        <taxon>Embryophyta</taxon>
        <taxon>Tracheophyta</taxon>
        <taxon>Spermatophyta</taxon>
        <taxon>Magnoliopsida</taxon>
        <taxon>eudicotyledons</taxon>
        <taxon>Gunneridae</taxon>
        <taxon>Pentapetalae</taxon>
        <taxon>rosids</taxon>
        <taxon>malvids</taxon>
        <taxon>Malvales</taxon>
        <taxon>Malvaceae</taxon>
        <taxon>Malvoideae</taxon>
        <taxon>Gossypium</taxon>
    </lineage>
</organism>
<dbReference type="AlphaFoldDB" id="A0A5D2H5W3"/>
<keyword evidence="4" id="KW-1185">Reference proteome</keyword>
<dbReference type="Proteomes" id="UP000323506">
    <property type="component" value="Chromosome A03"/>
</dbReference>
<sequence length="76" mass="7697">MQRPHFETKMTRQLVVLALVLIALAGVVSINASSTNGSPTSAPTEASTDGSAASSSPPSQAPAPSRSGGVTFDLDR</sequence>
<evidence type="ECO:0000313" key="3">
    <source>
        <dbReference type="EMBL" id="TYH25592.1"/>
    </source>
</evidence>